<gene>
    <name evidence="2" type="ORF">COB13_00515</name>
</gene>
<sequence length="290" mass="32217">MDADVFYDRAFSRNRGLISEVEQQKLRKTRIAIPGMGGMGGVHCAALARTGIGNFTIADFDEFDVHNINRQYGAMQSTVGKDKAQVMRDIVHDINPSADVKVMNEAIGADNVDEFLKDVDVVVDALDVFAVQARRTIFDAAREKGIPTFTVAPTGFSAIMAVFSPDGMDFDTYTGIKDGMSETQMAMQFIAAIGGQGTHLKYMDVKRIDPETGGAPSLGLACQLGAGITATEIVCYMTGRRAPKYVPWFVQFDPYARSYKHRYRWWGANNPMQRLRMMMLKRMIPKLNSK</sequence>
<accession>A0A2A4Z9S0</accession>
<dbReference type="PANTHER" id="PTHR43267:SF1">
    <property type="entry name" value="TRNA THREONYLCARBAMOYLADENOSINE DEHYDRATASE"/>
    <property type="match status" value="1"/>
</dbReference>
<dbReference type="InterPro" id="IPR045886">
    <property type="entry name" value="ThiF/MoeB/HesA"/>
</dbReference>
<dbReference type="InterPro" id="IPR035985">
    <property type="entry name" value="Ubiquitin-activating_enz"/>
</dbReference>
<protein>
    <recommendedName>
        <fullName evidence="1">THIF-type NAD/FAD binding fold domain-containing protein</fullName>
    </recommendedName>
</protein>
<dbReference type="EMBL" id="NVUS01000001">
    <property type="protein sequence ID" value="PCJ03753.1"/>
    <property type="molecule type" value="Genomic_DNA"/>
</dbReference>
<dbReference type="Gene3D" id="3.40.50.720">
    <property type="entry name" value="NAD(P)-binding Rossmann-like Domain"/>
    <property type="match status" value="1"/>
</dbReference>
<dbReference type="Pfam" id="PF00899">
    <property type="entry name" value="ThiF"/>
    <property type="match status" value="1"/>
</dbReference>
<dbReference type="PANTHER" id="PTHR43267">
    <property type="entry name" value="TRNA THREONYLCARBAMOYLADENOSINE DEHYDRATASE"/>
    <property type="match status" value="1"/>
</dbReference>
<reference key="1">
    <citation type="submission" date="2017-08" db="EMBL/GenBank/DDBJ databases">
        <title>A dynamic microbial community with high functional redundancy inhabits the cold, oxic subseafloor aquifer.</title>
        <authorList>
            <person name="Tully B.J."/>
            <person name="Wheat C.G."/>
            <person name="Glazer B.T."/>
            <person name="Huber J.A."/>
        </authorList>
    </citation>
    <scope>NUCLEOTIDE SEQUENCE [LARGE SCALE GENOMIC DNA]</scope>
</reference>
<evidence type="ECO:0000259" key="1">
    <source>
        <dbReference type="Pfam" id="PF00899"/>
    </source>
</evidence>
<dbReference type="InterPro" id="IPR000594">
    <property type="entry name" value="ThiF_NAD_FAD-bd"/>
</dbReference>
<evidence type="ECO:0000313" key="2">
    <source>
        <dbReference type="EMBL" id="PCJ03753.1"/>
    </source>
</evidence>
<comment type="caution">
    <text evidence="2">The sequence shown here is derived from an EMBL/GenBank/DDBJ whole genome shotgun (WGS) entry which is preliminary data.</text>
</comment>
<dbReference type="CDD" id="cd01483">
    <property type="entry name" value="E1_enzyme_family"/>
    <property type="match status" value="1"/>
</dbReference>
<dbReference type="GO" id="GO:0008641">
    <property type="term" value="F:ubiquitin-like modifier activating enzyme activity"/>
    <property type="evidence" value="ECO:0007669"/>
    <property type="project" value="InterPro"/>
</dbReference>
<reference evidence="2" key="2">
    <citation type="journal article" date="2018" name="ISME J.">
        <title>A dynamic microbial community with high functional redundancy inhabits the cold, oxic subseafloor aquifer.</title>
        <authorList>
            <person name="Tully B.J."/>
            <person name="Wheat C.G."/>
            <person name="Glazer B.T."/>
            <person name="Huber J.A."/>
        </authorList>
    </citation>
    <scope>NUCLEOTIDE SEQUENCE</scope>
    <source>
        <strain evidence="2">NORP83</strain>
    </source>
</reference>
<dbReference type="GO" id="GO:0061504">
    <property type="term" value="P:cyclic threonylcarbamoyladenosine biosynthetic process"/>
    <property type="evidence" value="ECO:0007669"/>
    <property type="project" value="TreeGrafter"/>
</dbReference>
<dbReference type="GO" id="GO:0061503">
    <property type="term" value="F:tRNA threonylcarbamoyladenosine dehydratase"/>
    <property type="evidence" value="ECO:0007669"/>
    <property type="project" value="TreeGrafter"/>
</dbReference>
<name>A0A2A4Z9S0_9PROT</name>
<dbReference type="SUPFAM" id="SSF69572">
    <property type="entry name" value="Activating enzymes of the ubiquitin-like proteins"/>
    <property type="match status" value="1"/>
</dbReference>
<feature type="domain" description="THIF-type NAD/FAD binding fold" evidence="1">
    <location>
        <begin position="12"/>
        <end position="258"/>
    </location>
</feature>
<dbReference type="NCBIfam" id="NF006077">
    <property type="entry name" value="PRK08223.1"/>
    <property type="match status" value="1"/>
</dbReference>
<proteinExistence type="predicted"/>
<organism evidence="2">
    <name type="scientific">OCS116 cluster bacterium</name>
    <dbReference type="NCBI Taxonomy" id="2030921"/>
    <lineage>
        <taxon>Bacteria</taxon>
        <taxon>Pseudomonadati</taxon>
        <taxon>Pseudomonadota</taxon>
        <taxon>Alphaproteobacteria</taxon>
        <taxon>OCS116 cluster</taxon>
    </lineage>
</organism>
<dbReference type="AlphaFoldDB" id="A0A2A4Z9S0"/>